<evidence type="ECO:0000313" key="2">
    <source>
        <dbReference type="Proteomes" id="UP000076858"/>
    </source>
</evidence>
<organism evidence="1 2">
    <name type="scientific">Daphnia magna</name>
    <dbReference type="NCBI Taxonomy" id="35525"/>
    <lineage>
        <taxon>Eukaryota</taxon>
        <taxon>Metazoa</taxon>
        <taxon>Ecdysozoa</taxon>
        <taxon>Arthropoda</taxon>
        <taxon>Crustacea</taxon>
        <taxon>Branchiopoda</taxon>
        <taxon>Diplostraca</taxon>
        <taxon>Cladocera</taxon>
        <taxon>Anomopoda</taxon>
        <taxon>Daphniidae</taxon>
        <taxon>Daphnia</taxon>
    </lineage>
</organism>
<sequence length="89" mass="10514">MQLPKMVRFTSCTPTSYKLGKTQLMNVVPHFFCVVCRRKMAKNPGASLRVDYFKNEHRMFIQHAVIIKYMTLGGRLPTQHPQRLYYMMT</sequence>
<proteinExistence type="predicted"/>
<gene>
    <name evidence="1" type="ORF">APZ42_023941</name>
</gene>
<keyword evidence="2" id="KW-1185">Reference proteome</keyword>
<accession>A0A164UAT7</accession>
<protein>
    <submittedName>
        <fullName evidence="1">Uncharacterized protein</fullName>
    </submittedName>
</protein>
<evidence type="ECO:0000313" key="1">
    <source>
        <dbReference type="EMBL" id="KZS11196.1"/>
    </source>
</evidence>
<name>A0A164UAT7_9CRUS</name>
<dbReference type="AlphaFoldDB" id="A0A164UAT7"/>
<reference evidence="1 2" key="1">
    <citation type="submission" date="2016-03" db="EMBL/GenBank/DDBJ databases">
        <title>EvidentialGene: Evidence-directed Construction of Genes on Genomes.</title>
        <authorList>
            <person name="Gilbert D.G."/>
            <person name="Choi J.-H."/>
            <person name="Mockaitis K."/>
            <person name="Colbourne J."/>
            <person name="Pfrender M."/>
        </authorList>
    </citation>
    <scope>NUCLEOTIDE SEQUENCE [LARGE SCALE GENOMIC DNA]</scope>
    <source>
        <strain evidence="1 2">Xinb3</strain>
        <tissue evidence="1">Complete organism</tissue>
    </source>
</reference>
<dbReference type="Proteomes" id="UP000076858">
    <property type="component" value="Unassembled WGS sequence"/>
</dbReference>
<comment type="caution">
    <text evidence="1">The sequence shown here is derived from an EMBL/GenBank/DDBJ whole genome shotgun (WGS) entry which is preliminary data.</text>
</comment>
<dbReference type="EMBL" id="LRGB01001581">
    <property type="protein sequence ID" value="KZS11196.1"/>
    <property type="molecule type" value="Genomic_DNA"/>
</dbReference>